<dbReference type="EMBL" id="RHHQ01000012">
    <property type="protein sequence ID" value="RNB87177.1"/>
    <property type="molecule type" value="Genomic_DNA"/>
</dbReference>
<dbReference type="GO" id="GO:0005524">
    <property type="term" value="F:ATP binding"/>
    <property type="evidence" value="ECO:0007669"/>
    <property type="project" value="UniProtKB-KW"/>
</dbReference>
<dbReference type="AlphaFoldDB" id="A0A3M8DJ73"/>
<dbReference type="InterPro" id="IPR017583">
    <property type="entry name" value="Tagatose/fructose_Pkinase"/>
</dbReference>
<dbReference type="GO" id="GO:0044281">
    <property type="term" value="P:small molecule metabolic process"/>
    <property type="evidence" value="ECO:0007669"/>
    <property type="project" value="UniProtKB-ARBA"/>
</dbReference>
<comment type="caution">
    <text evidence="8">The sequence shown here is derived from an EMBL/GenBank/DDBJ whole genome shotgun (WGS) entry which is preliminary data.</text>
</comment>
<dbReference type="PIRSF" id="PIRSF000535">
    <property type="entry name" value="1PFK/6PFK/LacC"/>
    <property type="match status" value="1"/>
</dbReference>
<keyword evidence="5 6" id="KW-0067">ATP-binding</keyword>
<accession>A0A3M8DJ73</accession>
<evidence type="ECO:0000256" key="3">
    <source>
        <dbReference type="ARBA" id="ARBA00022741"/>
    </source>
</evidence>
<dbReference type="UniPathway" id="UPA00704">
    <property type="reaction ID" value="UER00715"/>
</dbReference>
<dbReference type="SUPFAM" id="SSF53613">
    <property type="entry name" value="Ribokinase-like"/>
    <property type="match status" value="1"/>
</dbReference>
<comment type="similarity">
    <text evidence="6">Belongs to the carbohydrate kinase PfkB family. LacC subfamily.</text>
</comment>
<comment type="catalytic activity">
    <reaction evidence="6">
        <text>D-tagatofuranose 6-phosphate + ATP = D-tagatofuranose 1,6-bisphosphate + ADP + H(+)</text>
        <dbReference type="Rhea" id="RHEA:12420"/>
        <dbReference type="ChEBI" id="CHEBI:15378"/>
        <dbReference type="ChEBI" id="CHEBI:30616"/>
        <dbReference type="ChEBI" id="CHEBI:58694"/>
        <dbReference type="ChEBI" id="CHEBI:58695"/>
        <dbReference type="ChEBI" id="CHEBI:456216"/>
        <dbReference type="EC" id="2.7.1.144"/>
    </reaction>
</comment>
<keyword evidence="9" id="KW-1185">Reference proteome</keyword>
<dbReference type="InterPro" id="IPR029056">
    <property type="entry name" value="Ribokinase-like"/>
</dbReference>
<evidence type="ECO:0000256" key="4">
    <source>
        <dbReference type="ARBA" id="ARBA00022777"/>
    </source>
</evidence>
<keyword evidence="6" id="KW-0423">Lactose metabolism</keyword>
<dbReference type="GO" id="GO:0009024">
    <property type="term" value="F:tagatose-6-phosphate kinase activity"/>
    <property type="evidence" value="ECO:0007669"/>
    <property type="project" value="UniProtKB-EC"/>
</dbReference>
<dbReference type="CDD" id="cd01164">
    <property type="entry name" value="FruK_PfkB_like"/>
    <property type="match status" value="1"/>
</dbReference>
<evidence type="ECO:0000256" key="5">
    <source>
        <dbReference type="ARBA" id="ARBA00022840"/>
    </source>
</evidence>
<dbReference type="Pfam" id="PF00294">
    <property type="entry name" value="PfkB"/>
    <property type="match status" value="1"/>
</dbReference>
<dbReference type="InterPro" id="IPR011611">
    <property type="entry name" value="PfkB_dom"/>
</dbReference>
<evidence type="ECO:0000259" key="7">
    <source>
        <dbReference type="Pfam" id="PF00294"/>
    </source>
</evidence>
<comment type="pathway">
    <text evidence="6">Carbohydrate metabolism; D-tagatose 6-phosphate degradation; D-glyceraldehyde 3-phosphate and glycerone phosphate from D-tagatose 6-phosphate: step 1/2.</text>
</comment>
<reference evidence="8 9" key="1">
    <citation type="submission" date="2018-10" db="EMBL/GenBank/DDBJ databases">
        <title>Phylogenomics of Brevibacillus.</title>
        <authorList>
            <person name="Dunlap C."/>
        </authorList>
    </citation>
    <scope>NUCLEOTIDE SEQUENCE [LARGE SCALE GENOMIC DNA]</scope>
    <source>
        <strain evidence="8 9">JCM 15716</strain>
    </source>
</reference>
<dbReference type="NCBIfam" id="TIGR03168">
    <property type="entry name" value="1-PFK"/>
    <property type="match status" value="1"/>
</dbReference>
<evidence type="ECO:0000256" key="1">
    <source>
        <dbReference type="ARBA" id="ARBA00005380"/>
    </source>
</evidence>
<proteinExistence type="inferred from homology"/>
<keyword evidence="4 8" id="KW-0418">Kinase</keyword>
<protein>
    <recommendedName>
        <fullName evidence="6">Tagatose-6-phosphate kinase</fullName>
        <ecNumber evidence="6">2.7.1.144</ecNumber>
    </recommendedName>
</protein>
<dbReference type="GO" id="GO:2001059">
    <property type="term" value="P:D-tagatose 6-phosphate catabolic process"/>
    <property type="evidence" value="ECO:0007669"/>
    <property type="project" value="UniProtKB-UniPathway"/>
</dbReference>
<dbReference type="FunFam" id="3.40.1190.20:FF:000001">
    <property type="entry name" value="Phosphofructokinase"/>
    <property type="match status" value="1"/>
</dbReference>
<gene>
    <name evidence="8" type="ORF">EDM56_15975</name>
</gene>
<dbReference type="PANTHER" id="PTHR46566:SF2">
    <property type="entry name" value="ATP-DEPENDENT 6-PHOSPHOFRUCTOKINASE ISOZYME 2"/>
    <property type="match status" value="1"/>
</dbReference>
<dbReference type="Gene3D" id="3.40.1190.20">
    <property type="match status" value="1"/>
</dbReference>
<dbReference type="GO" id="GO:0005988">
    <property type="term" value="P:lactose metabolic process"/>
    <property type="evidence" value="ECO:0007669"/>
    <property type="project" value="UniProtKB-KW"/>
</dbReference>
<dbReference type="PANTHER" id="PTHR46566">
    <property type="entry name" value="1-PHOSPHOFRUCTOKINASE-RELATED"/>
    <property type="match status" value="1"/>
</dbReference>
<dbReference type="OrthoDB" id="9801219at2"/>
<evidence type="ECO:0000256" key="2">
    <source>
        <dbReference type="ARBA" id="ARBA00022679"/>
    </source>
</evidence>
<dbReference type="GO" id="GO:0016052">
    <property type="term" value="P:carbohydrate catabolic process"/>
    <property type="evidence" value="ECO:0007669"/>
    <property type="project" value="UniProtKB-ARBA"/>
</dbReference>
<dbReference type="EC" id="2.7.1.144" evidence="6"/>
<comment type="similarity">
    <text evidence="1">Belongs to the carbohydrate kinase pfkB family.</text>
</comment>
<keyword evidence="3 6" id="KW-0547">Nucleotide-binding</keyword>
<evidence type="ECO:0000313" key="8">
    <source>
        <dbReference type="EMBL" id="RNB87177.1"/>
    </source>
</evidence>
<dbReference type="RefSeq" id="WP_122918876.1">
    <property type="nucleotide sequence ID" value="NZ_RHHQ01000012.1"/>
</dbReference>
<dbReference type="Proteomes" id="UP000271031">
    <property type="component" value="Unassembled WGS sequence"/>
</dbReference>
<keyword evidence="2 6" id="KW-0808">Transferase</keyword>
<sequence>MIVTVTLNAAIDKTYVLSSFTTGALHRPQQVLSLAGGKGINVARVARTLGIEVTATGFIAGYNGKMIAEGCAKQAITPSFCEIAGESRTCMTFLDASSGSVTEVLESGPAVDPEAFASFRAHLGKLAAQARYVVMSGSLPQGLVADSYKLLIEEIKAAGAIPVLDTSGEALARALPAEPFLIKPNRAEAEALLGYPLADLEARRKAVADLMRLGARHVLLSLGEEGALLGGGTFLYELPALPQGPVVNPVGCGDALLAGVVTGLVRGYTLAEAATLGIACAATNAMSLGAGVVQIADVERLWEQTVCTAVK</sequence>
<evidence type="ECO:0000313" key="9">
    <source>
        <dbReference type="Proteomes" id="UP000271031"/>
    </source>
</evidence>
<dbReference type="GO" id="GO:0005829">
    <property type="term" value="C:cytosol"/>
    <property type="evidence" value="ECO:0007669"/>
    <property type="project" value="TreeGrafter"/>
</dbReference>
<feature type="domain" description="Carbohydrate kinase PfkB" evidence="7">
    <location>
        <begin position="7"/>
        <end position="291"/>
    </location>
</feature>
<dbReference type="GO" id="GO:0008443">
    <property type="term" value="F:phosphofructokinase activity"/>
    <property type="evidence" value="ECO:0007669"/>
    <property type="project" value="UniProtKB-ARBA"/>
</dbReference>
<name>A0A3M8DJ73_9BACL</name>
<organism evidence="8 9">
    <name type="scientific">Brevibacillus fluminis</name>
    <dbReference type="NCBI Taxonomy" id="511487"/>
    <lineage>
        <taxon>Bacteria</taxon>
        <taxon>Bacillati</taxon>
        <taxon>Bacillota</taxon>
        <taxon>Bacilli</taxon>
        <taxon>Bacillales</taxon>
        <taxon>Paenibacillaceae</taxon>
        <taxon>Brevibacillus</taxon>
    </lineage>
</organism>
<evidence type="ECO:0000256" key="6">
    <source>
        <dbReference type="PIRNR" id="PIRNR000535"/>
    </source>
</evidence>